<keyword evidence="3" id="KW-1185">Reference proteome</keyword>
<dbReference type="AlphaFoldDB" id="K5WP89"/>
<proteinExistence type="predicted"/>
<dbReference type="RefSeq" id="XP_007332123.1">
    <property type="nucleotide sequence ID" value="XM_007332061.1"/>
</dbReference>
<dbReference type="Proteomes" id="UP000008493">
    <property type="component" value="Unassembled WGS sequence"/>
</dbReference>
<evidence type="ECO:0000313" key="3">
    <source>
        <dbReference type="Proteomes" id="UP000008493"/>
    </source>
</evidence>
<feature type="compositionally biased region" description="Acidic residues" evidence="1">
    <location>
        <begin position="241"/>
        <end position="258"/>
    </location>
</feature>
<name>K5WP89_AGABU</name>
<feature type="region of interest" description="Disordered" evidence="1">
    <location>
        <begin position="94"/>
        <end position="147"/>
    </location>
</feature>
<accession>K5WP89</accession>
<evidence type="ECO:0000256" key="1">
    <source>
        <dbReference type="SAM" id="MobiDB-lite"/>
    </source>
</evidence>
<dbReference type="KEGG" id="abp:AGABI1DRAFT130540"/>
<gene>
    <name evidence="2" type="ORF">AGABI1DRAFT_130540</name>
</gene>
<feature type="region of interest" description="Disordered" evidence="1">
    <location>
        <begin position="233"/>
        <end position="260"/>
    </location>
</feature>
<reference evidence="3" key="1">
    <citation type="journal article" date="2012" name="Proc. Natl. Acad. Sci. U.S.A.">
        <title>Genome sequence of the button mushroom Agaricus bisporus reveals mechanisms governing adaptation to a humic-rich ecological niche.</title>
        <authorList>
            <person name="Morin E."/>
            <person name="Kohler A."/>
            <person name="Baker A.R."/>
            <person name="Foulongne-Oriol M."/>
            <person name="Lombard V."/>
            <person name="Nagy L.G."/>
            <person name="Ohm R.A."/>
            <person name="Patyshakuliyeva A."/>
            <person name="Brun A."/>
            <person name="Aerts A.L."/>
            <person name="Bailey A.M."/>
            <person name="Billette C."/>
            <person name="Coutinho P.M."/>
            <person name="Deakin G."/>
            <person name="Doddapaneni H."/>
            <person name="Floudas D."/>
            <person name="Grimwood J."/>
            <person name="Hilden K."/>
            <person name="Kuees U."/>
            <person name="LaButti K.M."/>
            <person name="Lapidus A."/>
            <person name="Lindquist E.A."/>
            <person name="Lucas S.M."/>
            <person name="Murat C."/>
            <person name="Riley R.W."/>
            <person name="Salamov A.A."/>
            <person name="Schmutz J."/>
            <person name="Subramanian V."/>
            <person name="Woesten H.A.B."/>
            <person name="Xu J."/>
            <person name="Eastwood D.C."/>
            <person name="Foster G.D."/>
            <person name="Sonnenberg A.S."/>
            <person name="Cullen D."/>
            <person name="de Vries R.P."/>
            <person name="Lundell T."/>
            <person name="Hibbett D.S."/>
            <person name="Henrissat B."/>
            <person name="Burton K.S."/>
            <person name="Kerrigan R.W."/>
            <person name="Challen M.P."/>
            <person name="Grigoriev I.V."/>
            <person name="Martin F."/>
        </authorList>
    </citation>
    <scope>NUCLEOTIDE SEQUENCE [LARGE SCALE GENOMIC DNA]</scope>
    <source>
        <strain evidence="3">JB137-S8 / ATCC MYA-4627 / FGSC 10392</strain>
    </source>
</reference>
<feature type="compositionally biased region" description="Basic and acidic residues" evidence="1">
    <location>
        <begin position="136"/>
        <end position="147"/>
    </location>
</feature>
<dbReference type="InParanoid" id="K5WP89"/>
<protein>
    <submittedName>
        <fullName evidence="2">Uncharacterized protein</fullName>
    </submittedName>
</protein>
<evidence type="ECO:0000313" key="2">
    <source>
        <dbReference type="EMBL" id="EKM77121.1"/>
    </source>
</evidence>
<dbReference type="EMBL" id="JH971397">
    <property type="protein sequence ID" value="EKM77121.1"/>
    <property type="molecule type" value="Genomic_DNA"/>
</dbReference>
<feature type="compositionally biased region" description="Acidic residues" evidence="1">
    <location>
        <begin position="97"/>
        <end position="135"/>
    </location>
</feature>
<organism evidence="2 3">
    <name type="scientific">Agaricus bisporus var. burnettii (strain JB137-S8 / ATCC MYA-4627 / FGSC 10392)</name>
    <name type="common">White button mushroom</name>
    <dbReference type="NCBI Taxonomy" id="597362"/>
    <lineage>
        <taxon>Eukaryota</taxon>
        <taxon>Fungi</taxon>
        <taxon>Dikarya</taxon>
        <taxon>Basidiomycota</taxon>
        <taxon>Agaricomycotina</taxon>
        <taxon>Agaricomycetes</taxon>
        <taxon>Agaricomycetidae</taxon>
        <taxon>Agaricales</taxon>
        <taxon>Agaricineae</taxon>
        <taxon>Agaricaceae</taxon>
        <taxon>Agaricus</taxon>
    </lineage>
</organism>
<sequence>MSSPIPKDDFPDEMYLPPEVSSLGEIIPLQDARLVKAMPGDRIRCQWVGCGKEFEATKLAMEYHIVTEHLSGDRERWREIKNLKKKKDKEIEKEEVAVEEDEEAEEIDEDEEVVETDEDEEVVETDEGEDSEENPTEEKAEKTEKSPEPFGIECLWMVNNRVPCKDIRKPGREAKPPKIYSVISFQKHIGAHLHLEGLPSPYTKECKYCDYLYIDRGSGKRHLQECIGYERRRKRAKFSHDDEDSDSEEDEDETDSDSSCDLVYLGFY</sequence>
<dbReference type="HOGENOM" id="CLU_1038155_0_0_1"/>
<dbReference type="OMA" id="AMEYHIV"/>
<dbReference type="GeneID" id="18827235"/>